<protein>
    <recommendedName>
        <fullName evidence="4">Tyr recombinase domain-containing protein</fullName>
    </recommendedName>
</protein>
<dbReference type="InterPro" id="IPR011010">
    <property type="entry name" value="DNA_brk_join_enz"/>
</dbReference>
<dbReference type="AlphaFoldDB" id="A0A2W1NLL7"/>
<feature type="domain" description="Tyr recombinase" evidence="4">
    <location>
        <begin position="223"/>
        <end position="414"/>
    </location>
</feature>
<comment type="caution">
    <text evidence="5">The sequence shown here is derived from an EMBL/GenBank/DDBJ whole genome shotgun (WGS) entry which is preliminary data.</text>
</comment>
<proteinExistence type="inferred from homology"/>
<keyword evidence="6" id="KW-1185">Reference proteome</keyword>
<evidence type="ECO:0000256" key="3">
    <source>
        <dbReference type="ARBA" id="ARBA00023172"/>
    </source>
</evidence>
<dbReference type="InterPro" id="IPR050090">
    <property type="entry name" value="Tyrosine_recombinase_XerCD"/>
</dbReference>
<dbReference type="InterPro" id="IPR010998">
    <property type="entry name" value="Integrase_recombinase_N"/>
</dbReference>
<dbReference type="EMBL" id="QKSB01000001">
    <property type="protein sequence ID" value="PZE18736.1"/>
    <property type="molecule type" value="Genomic_DNA"/>
</dbReference>
<dbReference type="PANTHER" id="PTHR30349">
    <property type="entry name" value="PHAGE INTEGRASE-RELATED"/>
    <property type="match status" value="1"/>
</dbReference>
<dbReference type="InterPro" id="IPR013762">
    <property type="entry name" value="Integrase-like_cat_sf"/>
</dbReference>
<dbReference type="Pfam" id="PF13102">
    <property type="entry name" value="Phage_int_SAM_5"/>
    <property type="match status" value="1"/>
</dbReference>
<dbReference type="Pfam" id="PF00589">
    <property type="entry name" value="Phage_integrase"/>
    <property type="match status" value="1"/>
</dbReference>
<dbReference type="SUPFAM" id="SSF56349">
    <property type="entry name" value="DNA breaking-rejoining enzymes"/>
    <property type="match status" value="1"/>
</dbReference>
<dbReference type="InterPro" id="IPR002104">
    <property type="entry name" value="Integrase_catalytic"/>
</dbReference>
<organism evidence="5 6">
    <name type="scientific">Putridiphycobacter roseus</name>
    <dbReference type="NCBI Taxonomy" id="2219161"/>
    <lineage>
        <taxon>Bacteria</taxon>
        <taxon>Pseudomonadati</taxon>
        <taxon>Bacteroidota</taxon>
        <taxon>Flavobacteriia</taxon>
        <taxon>Flavobacteriales</taxon>
        <taxon>Crocinitomicaceae</taxon>
        <taxon>Putridiphycobacter</taxon>
    </lineage>
</organism>
<dbReference type="GO" id="GO:0003677">
    <property type="term" value="F:DNA binding"/>
    <property type="evidence" value="ECO:0007669"/>
    <property type="project" value="UniProtKB-KW"/>
</dbReference>
<comment type="similarity">
    <text evidence="1">Belongs to the 'phage' integrase family.</text>
</comment>
<keyword evidence="3" id="KW-0233">DNA recombination</keyword>
<evidence type="ECO:0000259" key="4">
    <source>
        <dbReference type="PROSITE" id="PS51898"/>
    </source>
</evidence>
<dbReference type="PANTHER" id="PTHR30349:SF64">
    <property type="entry name" value="PROPHAGE INTEGRASE INTD-RELATED"/>
    <property type="match status" value="1"/>
</dbReference>
<sequence>MIMATVKFLIKGKSNPVNIYVRLRDGKNIDLTLSTSKTINPNFWGVKGIKQKADFLDKVNLENDLRGLEELILNKRNESVTKKKAINKDWLTNVINDWKGLNIGEDSDLLIDRIKSYKKWLPDSIRNNKKGVSDGTIRNYNTTIARLVKFEEYKGAEFSLVDIDLTFYDNYKSFAQSNLGLSLNSIGKDVKNIKAVCRYSKDRGFKVNEQVFSSNFKAPSEKTLFTTLTVNELTQIKNKDFEGKSYLENARDWLIVGCWTGCRVGDLMNLTNDNILTHKSGNRIIQYTQSKTGTQVKVPIHEDVLVIIDRLNGFPRPISAVKFNDYIKTVCKLVGLTYKVKGTKQNKDTHLKETGTFEKWELIRSHTCRRSFATNHYDKMSNKQIMYVTGHATEKMLIRYVGETESDHVEDFIDLWSNERSQENEKVKSIINY</sequence>
<evidence type="ECO:0000256" key="1">
    <source>
        <dbReference type="ARBA" id="ARBA00008857"/>
    </source>
</evidence>
<reference evidence="5 6" key="1">
    <citation type="submission" date="2018-06" db="EMBL/GenBank/DDBJ databases">
        <title>The draft genome sequence of Crocinitomix sp. SM1701.</title>
        <authorList>
            <person name="Zhang X."/>
        </authorList>
    </citation>
    <scope>NUCLEOTIDE SEQUENCE [LARGE SCALE GENOMIC DNA]</scope>
    <source>
        <strain evidence="5 6">SM1701</strain>
    </source>
</reference>
<dbReference type="InterPro" id="IPR025269">
    <property type="entry name" value="SAM-like_dom"/>
</dbReference>
<dbReference type="Gene3D" id="1.10.150.130">
    <property type="match status" value="1"/>
</dbReference>
<accession>A0A2W1NLL7</accession>
<name>A0A2W1NLL7_9FLAO</name>
<dbReference type="Gene3D" id="1.10.443.10">
    <property type="entry name" value="Intergrase catalytic core"/>
    <property type="match status" value="1"/>
</dbReference>
<evidence type="ECO:0000313" key="6">
    <source>
        <dbReference type="Proteomes" id="UP000249248"/>
    </source>
</evidence>
<evidence type="ECO:0000256" key="2">
    <source>
        <dbReference type="ARBA" id="ARBA00023125"/>
    </source>
</evidence>
<gene>
    <name evidence="5" type="ORF">DNU06_02595</name>
</gene>
<dbReference type="Proteomes" id="UP000249248">
    <property type="component" value="Unassembled WGS sequence"/>
</dbReference>
<dbReference type="GO" id="GO:0015074">
    <property type="term" value="P:DNA integration"/>
    <property type="evidence" value="ECO:0007669"/>
    <property type="project" value="InterPro"/>
</dbReference>
<dbReference type="PROSITE" id="PS51898">
    <property type="entry name" value="TYR_RECOMBINASE"/>
    <property type="match status" value="1"/>
</dbReference>
<keyword evidence="2" id="KW-0238">DNA-binding</keyword>
<dbReference type="GO" id="GO:0006310">
    <property type="term" value="P:DNA recombination"/>
    <property type="evidence" value="ECO:0007669"/>
    <property type="project" value="UniProtKB-KW"/>
</dbReference>
<evidence type="ECO:0000313" key="5">
    <source>
        <dbReference type="EMBL" id="PZE18736.1"/>
    </source>
</evidence>